<protein>
    <submittedName>
        <fullName evidence="1">Uncharacterized protein</fullName>
    </submittedName>
</protein>
<organism evidence="1 2">
    <name type="scientific">Gemmata obscuriglobus</name>
    <dbReference type="NCBI Taxonomy" id="114"/>
    <lineage>
        <taxon>Bacteria</taxon>
        <taxon>Pseudomonadati</taxon>
        <taxon>Planctomycetota</taxon>
        <taxon>Planctomycetia</taxon>
        <taxon>Gemmatales</taxon>
        <taxon>Gemmataceae</taxon>
        <taxon>Gemmata</taxon>
    </lineage>
</organism>
<evidence type="ECO:0000313" key="2">
    <source>
        <dbReference type="Proteomes" id="UP000245802"/>
    </source>
</evidence>
<dbReference type="AlphaFoldDB" id="A0A2Z3H162"/>
<reference evidence="1 2" key="1">
    <citation type="submission" date="2018-01" db="EMBL/GenBank/DDBJ databases">
        <title>G. obscuriglobus.</title>
        <authorList>
            <person name="Franke J."/>
            <person name="Blomberg W."/>
            <person name="Selmecki A."/>
        </authorList>
    </citation>
    <scope>NUCLEOTIDE SEQUENCE [LARGE SCALE GENOMIC DNA]</scope>
    <source>
        <strain evidence="1 2">DSM 5831</strain>
    </source>
</reference>
<dbReference type="Proteomes" id="UP000245802">
    <property type="component" value="Chromosome"/>
</dbReference>
<sequence length="104" mass="10824">MAEAEQASSQQPLISRGFAAARTLSAVQQAACTRQHSSLPAQQAEAVAFGWVLTPDAIAQQASTVSQHSSFAAQQSATACSFAQQPPLFATGAPHVAVEQVEEE</sequence>
<dbReference type="KEGG" id="gog:C1280_17450"/>
<name>A0A2Z3H162_9BACT</name>
<evidence type="ECO:0000313" key="1">
    <source>
        <dbReference type="EMBL" id="AWM38591.1"/>
    </source>
</evidence>
<dbReference type="EMBL" id="CP025958">
    <property type="protein sequence ID" value="AWM38591.1"/>
    <property type="molecule type" value="Genomic_DNA"/>
</dbReference>
<proteinExistence type="predicted"/>
<gene>
    <name evidence="1" type="ORF">C1280_17450</name>
</gene>
<accession>A0A2Z3H162</accession>
<keyword evidence="2" id="KW-1185">Reference proteome</keyword>